<dbReference type="SUPFAM" id="SSF56042">
    <property type="entry name" value="PurM C-terminal domain-like"/>
    <property type="match status" value="1"/>
</dbReference>
<feature type="binding site" evidence="2">
    <location>
        <position position="46"/>
    </location>
    <ligand>
        <name>Mg(2+)</name>
        <dbReference type="ChEBI" id="CHEBI:18420"/>
        <label>1</label>
    </ligand>
</feature>
<name>A0A6L6PGK1_9BURK</name>
<keyword evidence="2" id="KW-0460">Magnesium</keyword>
<dbReference type="AlphaFoldDB" id="A0A6L6PGK1"/>
<dbReference type="Pfam" id="PF02769">
    <property type="entry name" value="AIRS_C"/>
    <property type="match status" value="1"/>
</dbReference>
<dbReference type="GO" id="GO:0000287">
    <property type="term" value="F:magnesium ion binding"/>
    <property type="evidence" value="ECO:0007669"/>
    <property type="project" value="UniProtKB-UniRule"/>
</dbReference>
<dbReference type="NCBIfam" id="TIGR01379">
    <property type="entry name" value="thiL"/>
    <property type="match status" value="1"/>
</dbReference>
<dbReference type="GO" id="GO:0009228">
    <property type="term" value="P:thiamine biosynthetic process"/>
    <property type="evidence" value="ECO:0007669"/>
    <property type="project" value="UniProtKB-KW"/>
</dbReference>
<feature type="binding site" evidence="2">
    <location>
        <position position="215"/>
    </location>
    <ligand>
        <name>Mg(2+)</name>
        <dbReference type="ChEBI" id="CHEBI:18420"/>
        <label>3</label>
    </ligand>
</feature>
<comment type="caution">
    <text evidence="2">Lacks conserved residue(s) required for the propagation of feature annotation.</text>
</comment>
<comment type="miscellaneous">
    <text evidence="2">Reaction mechanism of ThiL seems to utilize a direct, inline transfer of the gamma-phosphate of ATP to TMP rather than a phosphorylated enzyme intermediate.</text>
</comment>
<dbReference type="UniPathway" id="UPA00060">
    <property type="reaction ID" value="UER00142"/>
</dbReference>
<sequence length="326" mass="33663">MLSEFDLIKEYFQRPRHAAAPPVALGIGDDCALLAPTPGMQTAISSDMLVEGRHFFAGADALKLGHKSLAVNLSDLAAMGARPVGFTLALALPAAERDWLQGFSQGLFALADAFNIELIGGDTTRGPLNICITVFGEVAPGRALRRGAALAGDDIWISGTLGDARLALADLRGELAQPLDAASQRSAAARLHTPVPRVELGMLLAGQGIAHAAIDISDGLIGDLGHILKLSHVGATLDVDALPAGDILATRDTALRRAYSAAGGDDYELCFTAPASAREAVLALAGSVATPVTRVGRIEAQAGLRLVDAGGAPLELQLAGFDHFTS</sequence>
<accession>A0A6L6PGK1</accession>
<comment type="function">
    <text evidence="2">Catalyzes the ATP-dependent phosphorylation of thiamine-monophosphate (TMP) to form thiamine-pyrophosphate (TPP), the active form of vitamin B1.</text>
</comment>
<evidence type="ECO:0000313" key="6">
    <source>
        <dbReference type="Proteomes" id="UP000475582"/>
    </source>
</evidence>
<feature type="binding site" evidence="2">
    <location>
        <position position="30"/>
    </location>
    <ligand>
        <name>Mg(2+)</name>
        <dbReference type="ChEBI" id="CHEBI:18420"/>
        <label>3</label>
    </ligand>
</feature>
<dbReference type="InterPro" id="IPR036921">
    <property type="entry name" value="PurM-like_N_sf"/>
</dbReference>
<dbReference type="PANTHER" id="PTHR30270">
    <property type="entry name" value="THIAMINE-MONOPHOSPHATE KINASE"/>
    <property type="match status" value="1"/>
</dbReference>
<feature type="domain" description="PurM-like C-terminal" evidence="4">
    <location>
        <begin position="152"/>
        <end position="307"/>
    </location>
</feature>
<comment type="caution">
    <text evidence="5">The sequence shown here is derived from an EMBL/GenBank/DDBJ whole genome shotgun (WGS) entry which is preliminary data.</text>
</comment>
<reference evidence="5 6" key="1">
    <citation type="submission" date="2019-11" db="EMBL/GenBank/DDBJ databases">
        <title>Type strains purchased from KCTC, JCM and DSMZ.</title>
        <authorList>
            <person name="Lu H."/>
        </authorList>
    </citation>
    <scope>NUCLEOTIDE SEQUENCE [LARGE SCALE GENOMIC DNA]</scope>
    <source>
        <strain evidence="5 6">KCTC 22382</strain>
    </source>
</reference>
<feature type="binding site" evidence="2">
    <location>
        <begin position="121"/>
        <end position="122"/>
    </location>
    <ligand>
        <name>ATP</name>
        <dbReference type="ChEBI" id="CHEBI:30616"/>
    </ligand>
</feature>
<evidence type="ECO:0000256" key="1">
    <source>
        <dbReference type="ARBA" id="ARBA00022977"/>
    </source>
</evidence>
<dbReference type="EC" id="2.7.4.16" evidence="2"/>
<keyword evidence="2 5" id="KW-0418">Kinase</keyword>
<feature type="binding site" evidence="2">
    <location>
        <position position="75"/>
    </location>
    <ligand>
        <name>Mg(2+)</name>
        <dbReference type="ChEBI" id="CHEBI:18420"/>
        <label>3</label>
    </ligand>
</feature>
<dbReference type="CDD" id="cd02194">
    <property type="entry name" value="ThiL"/>
    <property type="match status" value="1"/>
</dbReference>
<dbReference type="Gene3D" id="3.30.1330.10">
    <property type="entry name" value="PurM-like, N-terminal domain"/>
    <property type="match status" value="1"/>
</dbReference>
<feature type="binding site" evidence="2">
    <location>
        <position position="217"/>
    </location>
    <ligand>
        <name>ATP</name>
        <dbReference type="ChEBI" id="CHEBI:30616"/>
    </ligand>
</feature>
<gene>
    <name evidence="2 5" type="primary">thiL</name>
    <name evidence="5" type="ORF">GM676_07445</name>
</gene>
<feature type="binding site" evidence="2">
    <location>
        <position position="122"/>
    </location>
    <ligand>
        <name>Mg(2+)</name>
        <dbReference type="ChEBI" id="CHEBI:18420"/>
        <label>1</label>
    </ligand>
</feature>
<evidence type="ECO:0000256" key="2">
    <source>
        <dbReference type="HAMAP-Rule" id="MF_02128"/>
    </source>
</evidence>
<keyword evidence="6" id="KW-1185">Reference proteome</keyword>
<dbReference type="OrthoDB" id="9802811at2"/>
<dbReference type="HAMAP" id="MF_02128">
    <property type="entry name" value="TMP_kinase"/>
    <property type="match status" value="1"/>
</dbReference>
<evidence type="ECO:0000259" key="4">
    <source>
        <dbReference type="Pfam" id="PF02769"/>
    </source>
</evidence>
<proteinExistence type="inferred from homology"/>
<protein>
    <recommendedName>
        <fullName evidence="2">Thiamine-monophosphate kinase</fullName>
        <shortName evidence="2">TMP kinase</shortName>
        <shortName evidence="2">Thiamine-phosphate kinase</shortName>
        <ecNumber evidence="2">2.7.4.16</ecNumber>
    </recommendedName>
</protein>
<keyword evidence="2" id="KW-0067">ATP-binding</keyword>
<keyword evidence="2" id="KW-0547">Nucleotide-binding</keyword>
<dbReference type="InterPro" id="IPR006283">
    <property type="entry name" value="ThiL-like"/>
</dbReference>
<keyword evidence="1 2" id="KW-0784">Thiamine biosynthesis</keyword>
<dbReference type="Proteomes" id="UP000475582">
    <property type="component" value="Unassembled WGS sequence"/>
</dbReference>
<dbReference type="Pfam" id="PF00586">
    <property type="entry name" value="AIRS"/>
    <property type="match status" value="1"/>
</dbReference>
<evidence type="ECO:0000313" key="5">
    <source>
        <dbReference type="EMBL" id="MTV37415.1"/>
    </source>
</evidence>
<keyword evidence="2" id="KW-0479">Metal-binding</keyword>
<dbReference type="GO" id="GO:0009229">
    <property type="term" value="P:thiamine diphosphate biosynthetic process"/>
    <property type="evidence" value="ECO:0007669"/>
    <property type="project" value="UniProtKB-UniRule"/>
</dbReference>
<comment type="similarity">
    <text evidence="2">Belongs to the thiamine-monophosphate kinase family.</text>
</comment>
<feature type="binding site" evidence="2">
    <location>
        <position position="75"/>
    </location>
    <ligand>
        <name>Mg(2+)</name>
        <dbReference type="ChEBI" id="CHEBI:18420"/>
        <label>4</label>
    </ligand>
</feature>
<feature type="binding site" evidence="2">
    <location>
        <position position="54"/>
    </location>
    <ligand>
        <name>substrate</name>
    </ligand>
</feature>
<keyword evidence="2 5" id="KW-0808">Transferase</keyword>
<dbReference type="GO" id="GO:0005524">
    <property type="term" value="F:ATP binding"/>
    <property type="evidence" value="ECO:0007669"/>
    <property type="project" value="UniProtKB-UniRule"/>
</dbReference>
<dbReference type="PANTHER" id="PTHR30270:SF0">
    <property type="entry name" value="THIAMINE-MONOPHOSPHATE KINASE"/>
    <property type="match status" value="1"/>
</dbReference>
<feature type="binding site" evidence="2">
    <location>
        <position position="47"/>
    </location>
    <ligand>
        <name>Mg(2+)</name>
        <dbReference type="ChEBI" id="CHEBI:18420"/>
        <label>2</label>
    </ligand>
</feature>
<comment type="catalytic activity">
    <reaction evidence="2">
        <text>thiamine phosphate + ATP = thiamine diphosphate + ADP</text>
        <dbReference type="Rhea" id="RHEA:15913"/>
        <dbReference type="ChEBI" id="CHEBI:30616"/>
        <dbReference type="ChEBI" id="CHEBI:37575"/>
        <dbReference type="ChEBI" id="CHEBI:58937"/>
        <dbReference type="ChEBI" id="CHEBI:456216"/>
        <dbReference type="EC" id="2.7.4.16"/>
    </reaction>
</comment>
<feature type="binding site" evidence="2">
    <location>
        <position position="218"/>
    </location>
    <ligand>
        <name>Mg(2+)</name>
        <dbReference type="ChEBI" id="CHEBI:18420"/>
        <label>5</label>
    </ligand>
</feature>
<feature type="binding site" evidence="2">
    <location>
        <position position="75"/>
    </location>
    <ligand>
        <name>Mg(2+)</name>
        <dbReference type="ChEBI" id="CHEBI:18420"/>
        <label>2</label>
    </ligand>
</feature>
<feature type="binding site" evidence="2">
    <location>
        <position position="30"/>
    </location>
    <ligand>
        <name>Mg(2+)</name>
        <dbReference type="ChEBI" id="CHEBI:18420"/>
        <label>4</label>
    </ligand>
</feature>
<dbReference type="RefSeq" id="WP_155462841.1">
    <property type="nucleotide sequence ID" value="NZ_WNKY01000005.1"/>
</dbReference>
<feature type="binding site" evidence="2">
    <location>
        <position position="321"/>
    </location>
    <ligand>
        <name>substrate</name>
    </ligand>
</feature>
<dbReference type="Gene3D" id="3.90.650.10">
    <property type="entry name" value="PurM-like C-terminal domain"/>
    <property type="match status" value="1"/>
</dbReference>
<feature type="binding site" evidence="2">
    <location>
        <position position="45"/>
    </location>
    <ligand>
        <name>Mg(2+)</name>
        <dbReference type="ChEBI" id="CHEBI:18420"/>
        <label>4</label>
    </ligand>
</feature>
<dbReference type="SUPFAM" id="SSF55326">
    <property type="entry name" value="PurM N-terminal domain-like"/>
    <property type="match status" value="1"/>
</dbReference>
<comment type="pathway">
    <text evidence="2">Cofactor biosynthesis; thiamine diphosphate biosynthesis; thiamine diphosphate from thiamine phosphate: step 1/1.</text>
</comment>
<feature type="binding site" evidence="2">
    <location>
        <position position="265"/>
    </location>
    <ligand>
        <name>substrate</name>
    </ligand>
</feature>
<dbReference type="EMBL" id="WNKY01000005">
    <property type="protein sequence ID" value="MTV37415.1"/>
    <property type="molecule type" value="Genomic_DNA"/>
</dbReference>
<dbReference type="GO" id="GO:0009030">
    <property type="term" value="F:thiamine-phosphate kinase activity"/>
    <property type="evidence" value="ECO:0007669"/>
    <property type="project" value="UniProtKB-UniRule"/>
</dbReference>
<organism evidence="5 6">
    <name type="scientific">Duganella radicis</name>
    <dbReference type="NCBI Taxonomy" id="551988"/>
    <lineage>
        <taxon>Bacteria</taxon>
        <taxon>Pseudomonadati</taxon>
        <taxon>Pseudomonadota</taxon>
        <taxon>Betaproteobacteria</taxon>
        <taxon>Burkholderiales</taxon>
        <taxon>Oxalobacteraceae</taxon>
        <taxon>Telluria group</taxon>
        <taxon>Duganella</taxon>
    </lineage>
</organism>
<dbReference type="InterPro" id="IPR036676">
    <property type="entry name" value="PurM-like_C_sf"/>
</dbReference>
<dbReference type="PIRSF" id="PIRSF005303">
    <property type="entry name" value="Thiam_monoph_kin"/>
    <property type="match status" value="1"/>
</dbReference>
<feature type="binding site" evidence="2">
    <location>
        <position position="146"/>
    </location>
    <ligand>
        <name>ATP</name>
        <dbReference type="ChEBI" id="CHEBI:30616"/>
    </ligand>
</feature>
<dbReference type="InterPro" id="IPR010918">
    <property type="entry name" value="PurM-like_C_dom"/>
</dbReference>
<feature type="domain" description="PurM-like N-terminal" evidence="3">
    <location>
        <begin position="28"/>
        <end position="138"/>
    </location>
</feature>
<feature type="binding site" evidence="2">
    <location>
        <position position="47"/>
    </location>
    <ligand>
        <name>Mg(2+)</name>
        <dbReference type="ChEBI" id="CHEBI:18420"/>
        <label>1</label>
    </ligand>
</feature>
<dbReference type="InterPro" id="IPR016188">
    <property type="entry name" value="PurM-like_N"/>
</dbReference>
<evidence type="ECO:0000259" key="3">
    <source>
        <dbReference type="Pfam" id="PF00586"/>
    </source>
</evidence>